<keyword evidence="2" id="KW-1185">Reference proteome</keyword>
<accession>A0ABY7F8F0</accession>
<dbReference type="PANTHER" id="PTHR46609">
    <property type="entry name" value="EXONUCLEASE, PHAGE-TYPE/RECB, C-TERMINAL DOMAIN-CONTAINING PROTEIN"/>
    <property type="match status" value="1"/>
</dbReference>
<organism evidence="1 2">
    <name type="scientific">Mya arenaria</name>
    <name type="common">Soft-shell clam</name>
    <dbReference type="NCBI Taxonomy" id="6604"/>
    <lineage>
        <taxon>Eukaryota</taxon>
        <taxon>Metazoa</taxon>
        <taxon>Spiralia</taxon>
        <taxon>Lophotrochozoa</taxon>
        <taxon>Mollusca</taxon>
        <taxon>Bivalvia</taxon>
        <taxon>Autobranchia</taxon>
        <taxon>Heteroconchia</taxon>
        <taxon>Euheterodonta</taxon>
        <taxon>Imparidentia</taxon>
        <taxon>Neoheterodontei</taxon>
        <taxon>Myida</taxon>
        <taxon>Myoidea</taxon>
        <taxon>Myidae</taxon>
        <taxon>Mya</taxon>
    </lineage>
</organism>
<dbReference type="InterPro" id="IPR011604">
    <property type="entry name" value="PDDEXK-like_dom_sf"/>
</dbReference>
<proteinExistence type="predicted"/>
<dbReference type="Gene3D" id="3.90.320.10">
    <property type="match status" value="1"/>
</dbReference>
<sequence length="307" mass="35482">METRKLSPRKQYNQNHFWKLEWRMFGGRFMNFMCGYKNQQEENDVHSETLGKRYDPVSSRINFVIPDVKKILLKSLRDNSAGIVQANALKKKKEYAKEKLVEKDGGLTWKESKFAYAISVVLGYIYDIEKYLMTAEKCIRSICLCLSSLNGATYISDVNVNLEKGENYIPLKMQIQDIHNTRLIPQRTDKWFEVRKCTKVTGSTLYKALGLDGLKKQKEYFEHIKCNLPEQEVSEQAKLNMQHGTLNEENAVATIISKIMPIFTVKLVFFEEGCVQHFDEDAQPFLVVFPDGSLRESESFESTKVAV</sequence>
<dbReference type="EMBL" id="CP111020">
    <property type="protein sequence ID" value="WAR15566.1"/>
    <property type="molecule type" value="Genomic_DNA"/>
</dbReference>
<dbReference type="Proteomes" id="UP001164746">
    <property type="component" value="Chromosome 9"/>
</dbReference>
<evidence type="ECO:0000313" key="2">
    <source>
        <dbReference type="Proteomes" id="UP001164746"/>
    </source>
</evidence>
<dbReference type="PANTHER" id="PTHR46609:SF8">
    <property type="entry name" value="YQAJ VIRAL RECOMBINASE DOMAIN-CONTAINING PROTEIN"/>
    <property type="match status" value="1"/>
</dbReference>
<protein>
    <submittedName>
        <fullName evidence="1">Uncharacterized protein</fullName>
    </submittedName>
</protein>
<reference evidence="1" key="1">
    <citation type="submission" date="2022-11" db="EMBL/GenBank/DDBJ databases">
        <title>Centuries of genome instability and evolution in soft-shell clam transmissible cancer (bioRxiv).</title>
        <authorList>
            <person name="Hart S.F.M."/>
            <person name="Yonemitsu M.A."/>
            <person name="Giersch R.M."/>
            <person name="Beal B.F."/>
            <person name="Arriagada G."/>
            <person name="Davis B.W."/>
            <person name="Ostrander E.A."/>
            <person name="Goff S.P."/>
            <person name="Metzger M.J."/>
        </authorList>
    </citation>
    <scope>NUCLEOTIDE SEQUENCE</scope>
    <source>
        <strain evidence="1">MELC-2E11</strain>
        <tissue evidence="1">Siphon/mantle</tissue>
    </source>
</reference>
<evidence type="ECO:0000313" key="1">
    <source>
        <dbReference type="EMBL" id="WAR15566.1"/>
    </source>
</evidence>
<gene>
    <name evidence="1" type="ORF">MAR_005671</name>
</gene>
<name>A0ABY7F8F0_MYAAR</name>
<dbReference type="InterPro" id="IPR051703">
    <property type="entry name" value="NF-kappa-B_Signaling_Reg"/>
</dbReference>